<keyword evidence="4 11" id="KW-0028">Amino-acid biosynthesis</keyword>
<comment type="pathway">
    <text evidence="1 11">Amino-acid biosynthesis; L-serine biosynthesis; L-serine from 3-phospho-D-glycerate: step 2/3.</text>
</comment>
<dbReference type="PANTHER" id="PTHR43247">
    <property type="entry name" value="PHOSPHOSERINE AMINOTRANSFERASE"/>
    <property type="match status" value="1"/>
</dbReference>
<comment type="caution">
    <text evidence="11">Lacks conserved residue(s) required for the propagation of feature annotation.</text>
</comment>
<feature type="binding site" evidence="11">
    <location>
        <position position="192"/>
    </location>
    <ligand>
        <name>pyridoxal 5'-phosphate</name>
        <dbReference type="ChEBI" id="CHEBI:597326"/>
    </ligand>
</feature>
<reference evidence="13" key="2">
    <citation type="submission" date="2021-02" db="EMBL/GenBank/DDBJ databases">
        <authorList>
            <person name="Merkel A.Y."/>
        </authorList>
    </citation>
    <scope>NUCLEOTIDE SEQUENCE</scope>
    <source>
        <strain evidence="13">T05b</strain>
    </source>
</reference>
<dbReference type="PIRSF" id="PIRSF000525">
    <property type="entry name" value="SerC"/>
    <property type="match status" value="1"/>
</dbReference>
<feature type="binding site" evidence="11">
    <location>
        <position position="169"/>
    </location>
    <ligand>
        <name>pyridoxal 5'-phosphate</name>
        <dbReference type="ChEBI" id="CHEBI:597326"/>
    </ligand>
</feature>
<feature type="modified residue" description="N6-(pyridoxal phosphate)lysine" evidence="11">
    <location>
        <position position="193"/>
    </location>
</feature>
<proteinExistence type="inferred from homology"/>
<dbReference type="InterPro" id="IPR015424">
    <property type="entry name" value="PyrdxlP-dep_Trfase"/>
</dbReference>
<evidence type="ECO:0000256" key="7">
    <source>
        <dbReference type="ARBA" id="ARBA00023096"/>
    </source>
</evidence>
<feature type="binding site" evidence="11">
    <location>
        <begin position="76"/>
        <end position="77"/>
    </location>
    <ligand>
        <name>pyridoxal 5'-phosphate</name>
        <dbReference type="ChEBI" id="CHEBI:597326"/>
    </ligand>
</feature>
<dbReference type="RefSeq" id="WP_205457876.1">
    <property type="nucleotide sequence ID" value="NZ_JAFHKK010000002.1"/>
</dbReference>
<feature type="binding site" evidence="11">
    <location>
        <position position="101"/>
    </location>
    <ligand>
        <name>pyridoxal 5'-phosphate</name>
        <dbReference type="ChEBI" id="CHEBI:597326"/>
    </ligand>
</feature>
<comment type="catalytic activity">
    <reaction evidence="9 11">
        <text>4-(phosphooxy)-L-threonine + 2-oxoglutarate = (R)-3-hydroxy-2-oxo-4-phosphooxybutanoate + L-glutamate</text>
        <dbReference type="Rhea" id="RHEA:16573"/>
        <dbReference type="ChEBI" id="CHEBI:16810"/>
        <dbReference type="ChEBI" id="CHEBI:29985"/>
        <dbReference type="ChEBI" id="CHEBI:58452"/>
        <dbReference type="ChEBI" id="CHEBI:58538"/>
        <dbReference type="EC" id="2.6.1.52"/>
    </reaction>
</comment>
<evidence type="ECO:0000256" key="1">
    <source>
        <dbReference type="ARBA" id="ARBA00005099"/>
    </source>
</evidence>
<comment type="similarity">
    <text evidence="2 11">Belongs to the class-V pyridoxal-phosphate-dependent aminotransferase family. SerC subfamily.</text>
</comment>
<dbReference type="InterPro" id="IPR015421">
    <property type="entry name" value="PyrdxlP-dep_Trfase_major"/>
</dbReference>
<dbReference type="InterPro" id="IPR000192">
    <property type="entry name" value="Aminotrans_V_dom"/>
</dbReference>
<keyword evidence="8 11" id="KW-0718">Serine biosynthesis</keyword>
<gene>
    <name evidence="11 13" type="primary">serC</name>
    <name evidence="13" type="ORF">JWV37_01455</name>
</gene>
<organism evidence="13 14">
    <name type="scientific">Sulfurospirillum tamanense</name>
    <dbReference type="NCBI Taxonomy" id="2813362"/>
    <lineage>
        <taxon>Bacteria</taxon>
        <taxon>Pseudomonadati</taxon>
        <taxon>Campylobacterota</taxon>
        <taxon>Epsilonproteobacteria</taxon>
        <taxon>Campylobacterales</taxon>
        <taxon>Sulfurospirillaceae</taxon>
        <taxon>Sulfurospirillum</taxon>
    </lineage>
</organism>
<evidence type="ECO:0000313" key="14">
    <source>
        <dbReference type="Proteomes" id="UP000703590"/>
    </source>
</evidence>
<keyword evidence="3 11" id="KW-0032">Aminotransferase</keyword>
<dbReference type="SUPFAM" id="SSF53383">
    <property type="entry name" value="PLP-dependent transferases"/>
    <property type="match status" value="1"/>
</dbReference>
<dbReference type="InterPro" id="IPR022278">
    <property type="entry name" value="Pser_aminoTfrase"/>
</dbReference>
<evidence type="ECO:0000256" key="3">
    <source>
        <dbReference type="ARBA" id="ARBA00022576"/>
    </source>
</evidence>
<keyword evidence="7 11" id="KW-0664">Pyridoxine biosynthesis</keyword>
<evidence type="ECO:0000256" key="4">
    <source>
        <dbReference type="ARBA" id="ARBA00022605"/>
    </source>
</evidence>
<dbReference type="InterPro" id="IPR015422">
    <property type="entry name" value="PyrdxlP-dep_Trfase_small"/>
</dbReference>
<comment type="pathway">
    <text evidence="11">Cofactor biosynthesis; pyridoxine 5'-phosphate biosynthesis; pyridoxine 5'-phosphate from D-erythrose 4-phosphate: step 3/5.</text>
</comment>
<comment type="subunit">
    <text evidence="11">Homodimer.</text>
</comment>
<evidence type="ECO:0000256" key="6">
    <source>
        <dbReference type="ARBA" id="ARBA00022898"/>
    </source>
</evidence>
<comment type="cofactor">
    <cofactor evidence="11">
        <name>pyridoxal 5'-phosphate</name>
        <dbReference type="ChEBI" id="CHEBI:597326"/>
    </cofactor>
    <text evidence="11">Binds 1 pyridoxal phosphate per subunit.</text>
</comment>
<dbReference type="Proteomes" id="UP000703590">
    <property type="component" value="Unassembled WGS sequence"/>
</dbReference>
<evidence type="ECO:0000256" key="5">
    <source>
        <dbReference type="ARBA" id="ARBA00022679"/>
    </source>
</evidence>
<comment type="function">
    <text evidence="11">Catalyzes the reversible conversion of 3-phosphohydroxypyruvate to phosphoserine and of 3-hydroxy-2-oxo-4-phosphonooxybutanoate to phosphohydroxythreonine.</text>
</comment>
<dbReference type="HAMAP" id="MF_00160">
    <property type="entry name" value="SerC_aminotrans_5"/>
    <property type="match status" value="1"/>
</dbReference>
<protein>
    <recommendedName>
        <fullName evidence="11">Phosphoserine aminotransferase</fullName>
        <ecNumber evidence="11">2.6.1.52</ecNumber>
    </recommendedName>
    <alternativeName>
        <fullName evidence="11">Phosphohydroxythreonine aminotransferase</fullName>
        <shortName evidence="11">PSAT</shortName>
    </alternativeName>
</protein>
<dbReference type="Gene3D" id="3.90.1150.10">
    <property type="entry name" value="Aspartate Aminotransferase, domain 1"/>
    <property type="match status" value="1"/>
</dbReference>
<keyword evidence="11" id="KW-0963">Cytoplasm</keyword>
<dbReference type="NCBIfam" id="NF003764">
    <property type="entry name" value="PRK05355.1"/>
    <property type="match status" value="1"/>
</dbReference>
<comment type="catalytic activity">
    <reaction evidence="10 11">
        <text>O-phospho-L-serine + 2-oxoglutarate = 3-phosphooxypyruvate + L-glutamate</text>
        <dbReference type="Rhea" id="RHEA:14329"/>
        <dbReference type="ChEBI" id="CHEBI:16810"/>
        <dbReference type="ChEBI" id="CHEBI:18110"/>
        <dbReference type="ChEBI" id="CHEBI:29985"/>
        <dbReference type="ChEBI" id="CHEBI:57524"/>
        <dbReference type="EC" id="2.6.1.52"/>
    </reaction>
</comment>
<keyword evidence="14" id="KW-1185">Reference proteome</keyword>
<dbReference type="Gene3D" id="3.40.640.10">
    <property type="entry name" value="Type I PLP-dependent aspartate aminotransferase-like (Major domain)"/>
    <property type="match status" value="1"/>
</dbReference>
<comment type="subcellular location">
    <subcellularLocation>
        <location evidence="11">Cytoplasm</location>
    </subcellularLocation>
</comment>
<keyword evidence="5 11" id="KW-0808">Transferase</keyword>
<name>A0ABS2WP28_9BACT</name>
<feature type="binding site" evidence="11">
    <location>
        <position position="150"/>
    </location>
    <ligand>
        <name>pyridoxal 5'-phosphate</name>
        <dbReference type="ChEBI" id="CHEBI:597326"/>
    </ligand>
</feature>
<evidence type="ECO:0000256" key="8">
    <source>
        <dbReference type="ARBA" id="ARBA00023299"/>
    </source>
</evidence>
<evidence type="ECO:0000256" key="11">
    <source>
        <dbReference type="HAMAP-Rule" id="MF_00160"/>
    </source>
</evidence>
<evidence type="ECO:0000256" key="2">
    <source>
        <dbReference type="ARBA" id="ARBA00006904"/>
    </source>
</evidence>
<dbReference type="PANTHER" id="PTHR43247:SF1">
    <property type="entry name" value="PHOSPHOSERINE AMINOTRANSFERASE"/>
    <property type="match status" value="1"/>
</dbReference>
<dbReference type="Pfam" id="PF00266">
    <property type="entry name" value="Aminotran_5"/>
    <property type="match status" value="1"/>
</dbReference>
<feature type="binding site" evidence="11">
    <location>
        <begin position="234"/>
        <end position="235"/>
    </location>
    <ligand>
        <name>pyridoxal 5'-phosphate</name>
        <dbReference type="ChEBI" id="CHEBI:597326"/>
    </ligand>
</feature>
<evidence type="ECO:0000259" key="12">
    <source>
        <dbReference type="Pfam" id="PF00266"/>
    </source>
</evidence>
<comment type="caution">
    <text evidence="13">The sequence shown here is derived from an EMBL/GenBank/DDBJ whole genome shotgun (WGS) entry which is preliminary data.</text>
</comment>
<reference evidence="13" key="1">
    <citation type="submission" date="2021-02" db="EMBL/GenBank/DDBJ databases">
        <title>Sulfurospirillum tamanensis sp. nov.</title>
        <authorList>
            <person name="Frolova A."/>
            <person name="Merkel A."/>
            <person name="Slobodkin A."/>
        </authorList>
    </citation>
    <scope>NUCLEOTIDE SEQUENCE</scope>
    <source>
        <strain evidence="13">T05b</strain>
    </source>
</reference>
<dbReference type="GO" id="GO:0004648">
    <property type="term" value="F:O-phospho-L-serine:2-oxoglutarate aminotransferase activity"/>
    <property type="evidence" value="ECO:0007669"/>
    <property type="project" value="UniProtKB-EC"/>
</dbReference>
<dbReference type="NCBIfam" id="TIGR01364">
    <property type="entry name" value="serC_1"/>
    <property type="match status" value="1"/>
</dbReference>
<evidence type="ECO:0000256" key="9">
    <source>
        <dbReference type="ARBA" id="ARBA00047630"/>
    </source>
</evidence>
<evidence type="ECO:0000256" key="10">
    <source>
        <dbReference type="ARBA" id="ARBA00049007"/>
    </source>
</evidence>
<dbReference type="EC" id="2.6.1.52" evidence="11"/>
<feature type="binding site" evidence="11">
    <location>
        <position position="42"/>
    </location>
    <ligand>
        <name>L-glutamate</name>
        <dbReference type="ChEBI" id="CHEBI:29985"/>
    </ligand>
</feature>
<feature type="domain" description="Aminotransferase class V" evidence="12">
    <location>
        <begin position="6"/>
        <end position="348"/>
    </location>
</feature>
<keyword evidence="6 11" id="KW-0663">Pyridoxal phosphate</keyword>
<evidence type="ECO:0000313" key="13">
    <source>
        <dbReference type="EMBL" id="MBN2963436.1"/>
    </source>
</evidence>
<sequence length="360" mass="39594">MQSAINFGAGPSMIPQEVLKEAQTHLLDFHGHGLSIMEASHRSSMYEEVHNRAIEDIKTLLHVPEDYDVLFLQGGASLQFAMVPLNLSQGGVIEFVDTGTWSSKAIKEAKIMGLNTRVVASSKESGYTHIPENIAFSDEADYAYITSNNTIYGTQYKTFPDATAPLVVDASSDIFSYPIDWNKTSLLFAGAQKNAGPSGVTIVIIKRNLLERVNETVPTMLRYQTHAEANSLYNTPPTFGIYLLGLTMKWIKAQGGVEAVRQYNEEKAALLYNAIDASEGFYVGHALPGSRSLMNVSFNIKDKDKTLEAALLDLAQKEQMVGLKGHRSVGGLRASIYNAMRKEGVQALVDLMHSFAKTHR</sequence>
<accession>A0ABS2WP28</accession>
<dbReference type="EMBL" id="JAFHKK010000002">
    <property type="protein sequence ID" value="MBN2963436.1"/>
    <property type="molecule type" value="Genomic_DNA"/>
</dbReference>